<dbReference type="GO" id="GO:0009751">
    <property type="term" value="P:response to salicylic acid"/>
    <property type="evidence" value="ECO:0007669"/>
    <property type="project" value="UniProtKB-ARBA"/>
</dbReference>
<keyword evidence="2" id="KW-0805">Transcription regulation</keyword>
<dbReference type="InterPro" id="IPR036576">
    <property type="entry name" value="WRKY_dom_sf"/>
</dbReference>
<comment type="caution">
    <text evidence="9">The sequence shown here is derived from an EMBL/GenBank/DDBJ whole genome shotgun (WGS) entry which is preliminary data.</text>
</comment>
<keyword evidence="3" id="KW-0238">DNA-binding</keyword>
<evidence type="ECO:0000256" key="1">
    <source>
        <dbReference type="ARBA" id="ARBA00004123"/>
    </source>
</evidence>
<evidence type="ECO:0000313" key="10">
    <source>
        <dbReference type="Proteomes" id="UP001188597"/>
    </source>
</evidence>
<evidence type="ECO:0000256" key="2">
    <source>
        <dbReference type="ARBA" id="ARBA00023015"/>
    </source>
</evidence>
<proteinExistence type="inferred from homology"/>
<dbReference type="InterPro" id="IPR003657">
    <property type="entry name" value="WRKY_dom"/>
</dbReference>
<dbReference type="GO" id="GO:0010193">
    <property type="term" value="P:response to ozone"/>
    <property type="evidence" value="ECO:0007669"/>
    <property type="project" value="UniProtKB-ARBA"/>
</dbReference>
<evidence type="ECO:0000259" key="8">
    <source>
        <dbReference type="PROSITE" id="PS50811"/>
    </source>
</evidence>
<keyword evidence="5" id="KW-0539">Nucleus</keyword>
<dbReference type="Pfam" id="PF03106">
    <property type="entry name" value="WRKY"/>
    <property type="match status" value="1"/>
</dbReference>
<dbReference type="GO" id="GO:0042542">
    <property type="term" value="P:response to hydrogen peroxide"/>
    <property type="evidence" value="ECO:0007669"/>
    <property type="project" value="UniProtKB-ARBA"/>
</dbReference>
<dbReference type="Proteomes" id="UP001188597">
    <property type="component" value="Unassembled WGS sequence"/>
</dbReference>
<feature type="domain" description="WRKY" evidence="8">
    <location>
        <begin position="119"/>
        <end position="182"/>
    </location>
</feature>
<dbReference type="AlphaFoldDB" id="A0AA89ATA2"/>
<dbReference type="GO" id="GO:0000976">
    <property type="term" value="F:transcription cis-regulatory region binding"/>
    <property type="evidence" value="ECO:0007669"/>
    <property type="project" value="TreeGrafter"/>
</dbReference>
<dbReference type="SMART" id="SM00774">
    <property type="entry name" value="WRKY"/>
    <property type="match status" value="1"/>
</dbReference>
<keyword evidence="4" id="KW-0804">Transcription</keyword>
<evidence type="ECO:0000256" key="5">
    <source>
        <dbReference type="ARBA" id="ARBA00023242"/>
    </source>
</evidence>
<keyword evidence="10" id="KW-1185">Reference proteome</keyword>
<evidence type="ECO:0000256" key="4">
    <source>
        <dbReference type="ARBA" id="ARBA00023163"/>
    </source>
</evidence>
<dbReference type="GO" id="GO:0010150">
    <property type="term" value="P:leaf senescence"/>
    <property type="evidence" value="ECO:0007669"/>
    <property type="project" value="UniProtKB-ARBA"/>
</dbReference>
<evidence type="ECO:0000256" key="6">
    <source>
        <dbReference type="ARBA" id="ARBA00060850"/>
    </source>
</evidence>
<dbReference type="EMBL" id="JAVXUP010001091">
    <property type="protein sequence ID" value="KAK3016049.1"/>
    <property type="molecule type" value="Genomic_DNA"/>
</dbReference>
<dbReference type="GO" id="GO:0003700">
    <property type="term" value="F:DNA-binding transcription factor activity"/>
    <property type="evidence" value="ECO:0007669"/>
    <property type="project" value="InterPro"/>
</dbReference>
<gene>
    <name evidence="9" type="ORF">RJ639_007536</name>
</gene>
<dbReference type="PROSITE" id="PS50811">
    <property type="entry name" value="WRKY"/>
    <property type="match status" value="1"/>
</dbReference>
<reference evidence="9" key="1">
    <citation type="submission" date="2022-12" db="EMBL/GenBank/DDBJ databases">
        <title>Draft genome assemblies for two species of Escallonia (Escalloniales).</title>
        <authorList>
            <person name="Chanderbali A."/>
            <person name="Dervinis C."/>
            <person name="Anghel I."/>
            <person name="Soltis D."/>
            <person name="Soltis P."/>
            <person name="Zapata F."/>
        </authorList>
    </citation>
    <scope>NUCLEOTIDE SEQUENCE</scope>
    <source>
        <strain evidence="9">UCBG64.0493</strain>
        <tissue evidence="9">Leaf</tissue>
    </source>
</reference>
<evidence type="ECO:0000313" key="9">
    <source>
        <dbReference type="EMBL" id="KAK3016049.1"/>
    </source>
</evidence>
<protein>
    <recommendedName>
        <fullName evidence="8">WRKY domain-containing protein</fullName>
    </recommendedName>
</protein>
<comment type="similarity">
    <text evidence="6">Belongs to the WRKY group III family.</text>
</comment>
<evidence type="ECO:0000256" key="3">
    <source>
        <dbReference type="ARBA" id="ARBA00023125"/>
    </source>
</evidence>
<dbReference type="FunFam" id="2.20.25.80:FF:000009">
    <property type="entry name" value="WRKY transcription factor 53"/>
    <property type="match status" value="1"/>
</dbReference>
<dbReference type="PANTHER" id="PTHR32096:SF36">
    <property type="entry name" value="WRKY TRANSCRIPTION FACTOR 41-RELATED"/>
    <property type="match status" value="1"/>
</dbReference>
<dbReference type="PANTHER" id="PTHR32096">
    <property type="entry name" value="WRKY TRANSCRIPTION FACTOR 30-RELATED-RELATED"/>
    <property type="match status" value="1"/>
</dbReference>
<organism evidence="9 10">
    <name type="scientific">Escallonia herrerae</name>
    <dbReference type="NCBI Taxonomy" id="1293975"/>
    <lineage>
        <taxon>Eukaryota</taxon>
        <taxon>Viridiplantae</taxon>
        <taxon>Streptophyta</taxon>
        <taxon>Embryophyta</taxon>
        <taxon>Tracheophyta</taxon>
        <taxon>Spermatophyta</taxon>
        <taxon>Magnoliopsida</taxon>
        <taxon>eudicotyledons</taxon>
        <taxon>Gunneridae</taxon>
        <taxon>Pentapetalae</taxon>
        <taxon>asterids</taxon>
        <taxon>campanulids</taxon>
        <taxon>Escalloniales</taxon>
        <taxon>Escalloniaceae</taxon>
        <taxon>Escallonia</taxon>
    </lineage>
</organism>
<evidence type="ECO:0000256" key="7">
    <source>
        <dbReference type="SAM" id="MobiDB-lite"/>
    </source>
</evidence>
<name>A0AA89ATA2_9ASTE</name>
<dbReference type="InterPro" id="IPR044810">
    <property type="entry name" value="WRKY_plant"/>
</dbReference>
<feature type="region of interest" description="Disordered" evidence="7">
    <location>
        <begin position="185"/>
        <end position="214"/>
    </location>
</feature>
<dbReference type="Gene3D" id="2.20.25.80">
    <property type="entry name" value="WRKY domain"/>
    <property type="match status" value="1"/>
</dbReference>
<sequence length="348" mass="38813">MDLGCNWEQKTLVNELIQGMELAKQLRVELTSASSSESREVLVQRILSSYDKALLILKWSGSVAQPQPAETFTGVPNSSASADVSPRSEDFERGFKDVSKKRKLLPTWTKQVRVGFENGLDGATDDGYSWRKYGQKDILGATYPRSYYRCTYRNTQSCWATKQVQRSEEDPTVFEITYRGKHTCHQASNSVAPPASPEKQELKKHVHHHHNNYQQQQSNDMLLNLRANLRVDVGDVGNKEMASPFSLSSASFGCMTSENPFSMLLNGDLLGSFSPSFISPAASESNYYSVSPCQMDSFGQFHNLQPKESEIISANTSSTNSPIGDLDFSIDPVDLNPNFPFDSPGFFD</sequence>
<accession>A0AA89ATA2</accession>
<dbReference type="SUPFAM" id="SSF118290">
    <property type="entry name" value="WRKY DNA-binding domain"/>
    <property type="match status" value="1"/>
</dbReference>
<dbReference type="GO" id="GO:0005634">
    <property type="term" value="C:nucleus"/>
    <property type="evidence" value="ECO:0007669"/>
    <property type="project" value="UniProtKB-SubCell"/>
</dbReference>
<comment type="subcellular location">
    <subcellularLocation>
        <location evidence="1">Nucleus</location>
    </subcellularLocation>
</comment>